<keyword evidence="5 7" id="KW-1133">Transmembrane helix</keyword>
<accession>A0A363UK75</accession>
<dbReference type="InterPro" id="IPR029787">
    <property type="entry name" value="Nucleotide_cyclase"/>
</dbReference>
<keyword evidence="10" id="KW-1185">Reference proteome</keyword>
<evidence type="ECO:0000313" key="10">
    <source>
        <dbReference type="Proteomes" id="UP000251800"/>
    </source>
</evidence>
<feature type="domain" description="Guanylate cyclase" evidence="8">
    <location>
        <begin position="486"/>
        <end position="618"/>
    </location>
</feature>
<keyword evidence="6 7" id="KW-0472">Membrane</keyword>
<dbReference type="SMART" id="SM01080">
    <property type="entry name" value="CHASE2"/>
    <property type="match status" value="1"/>
</dbReference>
<evidence type="ECO:0000256" key="4">
    <source>
        <dbReference type="ARBA" id="ARBA00022692"/>
    </source>
</evidence>
<dbReference type="SMART" id="SM00044">
    <property type="entry name" value="CYCc"/>
    <property type="match status" value="1"/>
</dbReference>
<dbReference type="PANTHER" id="PTHR43081:SF1">
    <property type="entry name" value="ADENYLATE CYCLASE, TERMINAL-DIFFERENTIATION SPECIFIC"/>
    <property type="match status" value="1"/>
</dbReference>
<dbReference type="InterPro" id="IPR050697">
    <property type="entry name" value="Adenylyl/Guanylyl_Cyclase_3/4"/>
</dbReference>
<dbReference type="Pfam" id="PF05226">
    <property type="entry name" value="CHASE2"/>
    <property type="match status" value="1"/>
</dbReference>
<evidence type="ECO:0000256" key="2">
    <source>
        <dbReference type="ARBA" id="ARBA00005381"/>
    </source>
</evidence>
<comment type="subcellular location">
    <subcellularLocation>
        <location evidence="1">Cell envelope</location>
    </subcellularLocation>
</comment>
<keyword evidence="4 7" id="KW-0812">Transmembrane</keyword>
<dbReference type="PROSITE" id="PS50125">
    <property type="entry name" value="GUANYLATE_CYCLASE_2"/>
    <property type="match status" value="1"/>
</dbReference>
<sequence>MHQIVRYAISLALFALLILHLNQVFRIGLLEQIENSSYDARIRATMPGTVDPRIVIVDIDERSLTAEGYWPWDRDKFAVMVEQLLDQYAVRAIGFDVLFAEPQRSAFQEMLDRLEPRPEVRAQLEDTGQTLGFNASGEARLADAIRGRNVVLGMVLQPTDANRIGQLPAPLISAETARTIPANFVTAEGYSANVPELQAAAERAGFFDNPLSREEIDGVFRRVPLMQRYQGEIYGSLAFELTRLALGNPDFGFVFDGQFADADEAPDALALELVALGEYEIPVDGEMAVMVPYRGPQGSFPYVSATDVIHGAADPAVLRDAIVLVGTSAPGLLDLRSTPVGGAYAGVEVHANIVSGILDGRIKYHPAYATGLTVVMLLVIALAMAWLFPRMSAATAALLGLGFMAAITALSLVLWSRFDMVVPLGLPLAFTALLFLLQLLYGYFVESRGKREVTRLFGQYVPPELVDEMAENPEDISMEGETRELTVLFSDVRGFTTISEGLDSKELSELMNEFLTPLTRVIHDHRGTIDKYMGDAIMAFWGAPLDDPDHARHALQAAMDMLRAVRALDDRFKARGWPALNIGVGLNTGPMSVGNMGSEFRVAYTVMGDAVNLGSRLEGQTKQYGVEIIVSESTRAAVPEFAYRELDRIRVKGKREPVTIYEPLGPKETLSDAVRSDLGRYRQALRYYRAQSWDQAEAEFFGLQQSGRSHAVYGLYLDRIAAYRSHPPGENWDGVYTATSK</sequence>
<comment type="similarity">
    <text evidence="2">Belongs to the adenylyl cyclase class-3 family.</text>
</comment>
<feature type="transmembrane region" description="Helical" evidence="7">
    <location>
        <begin position="395"/>
        <end position="418"/>
    </location>
</feature>
<feature type="transmembrane region" description="Helical" evidence="7">
    <location>
        <begin position="424"/>
        <end position="445"/>
    </location>
</feature>
<evidence type="ECO:0000259" key="8">
    <source>
        <dbReference type="PROSITE" id="PS50125"/>
    </source>
</evidence>
<dbReference type="SUPFAM" id="SSF55073">
    <property type="entry name" value="Nucleotide cyclase"/>
    <property type="match status" value="1"/>
</dbReference>
<comment type="caution">
    <text evidence="9">The sequence shown here is derived from an EMBL/GenBank/DDBJ whole genome shotgun (WGS) entry which is preliminary data.</text>
</comment>
<dbReference type="PANTHER" id="PTHR43081">
    <property type="entry name" value="ADENYLATE CYCLASE, TERMINAL-DIFFERENTIATION SPECIFIC-RELATED"/>
    <property type="match status" value="1"/>
</dbReference>
<dbReference type="InterPro" id="IPR001054">
    <property type="entry name" value="A/G_cyclase"/>
</dbReference>
<dbReference type="OrthoDB" id="9806704at2"/>
<dbReference type="CDD" id="cd07302">
    <property type="entry name" value="CHD"/>
    <property type="match status" value="1"/>
</dbReference>
<evidence type="ECO:0000256" key="6">
    <source>
        <dbReference type="ARBA" id="ARBA00023136"/>
    </source>
</evidence>
<dbReference type="Pfam" id="PF00211">
    <property type="entry name" value="Guanylate_cyc"/>
    <property type="match status" value="1"/>
</dbReference>
<dbReference type="GO" id="GO:0006171">
    <property type="term" value="P:cAMP biosynthetic process"/>
    <property type="evidence" value="ECO:0007669"/>
    <property type="project" value="TreeGrafter"/>
</dbReference>
<organism evidence="9 10">
    <name type="scientific">Abyssibacter profundi</name>
    <dbReference type="NCBI Taxonomy" id="2182787"/>
    <lineage>
        <taxon>Bacteria</taxon>
        <taxon>Pseudomonadati</taxon>
        <taxon>Pseudomonadota</taxon>
        <taxon>Gammaproteobacteria</taxon>
        <taxon>Chromatiales</taxon>
        <taxon>Oceanococcaceae</taxon>
        <taxon>Abyssibacter</taxon>
    </lineage>
</organism>
<keyword evidence="3" id="KW-1003">Cell membrane</keyword>
<evidence type="ECO:0000256" key="7">
    <source>
        <dbReference type="SAM" id="Phobius"/>
    </source>
</evidence>
<dbReference type="GO" id="GO:0004016">
    <property type="term" value="F:adenylate cyclase activity"/>
    <property type="evidence" value="ECO:0007669"/>
    <property type="project" value="UniProtKB-ARBA"/>
</dbReference>
<protein>
    <submittedName>
        <fullName evidence="9">Adenylate/guanylate cyclase domain-containing protein</fullName>
    </submittedName>
</protein>
<dbReference type="AlphaFoldDB" id="A0A363UK75"/>
<proteinExistence type="inferred from homology"/>
<dbReference type="FunFam" id="3.30.70.1230:FF:000016">
    <property type="entry name" value="Adenylate/guanylate cyclase domain-containing protein"/>
    <property type="match status" value="1"/>
</dbReference>
<dbReference type="Gene3D" id="3.30.70.1230">
    <property type="entry name" value="Nucleotide cyclase"/>
    <property type="match status" value="1"/>
</dbReference>
<evidence type="ECO:0000256" key="3">
    <source>
        <dbReference type="ARBA" id="ARBA00022475"/>
    </source>
</evidence>
<dbReference type="Proteomes" id="UP000251800">
    <property type="component" value="Unassembled WGS sequence"/>
</dbReference>
<dbReference type="EMBL" id="QEQK01000008">
    <property type="protein sequence ID" value="PWN55822.1"/>
    <property type="molecule type" value="Genomic_DNA"/>
</dbReference>
<feature type="transmembrane region" description="Helical" evidence="7">
    <location>
        <begin position="367"/>
        <end position="388"/>
    </location>
</feature>
<evidence type="ECO:0000256" key="5">
    <source>
        <dbReference type="ARBA" id="ARBA00022989"/>
    </source>
</evidence>
<evidence type="ECO:0000256" key="1">
    <source>
        <dbReference type="ARBA" id="ARBA00004196"/>
    </source>
</evidence>
<dbReference type="GO" id="GO:0035556">
    <property type="term" value="P:intracellular signal transduction"/>
    <property type="evidence" value="ECO:0007669"/>
    <property type="project" value="InterPro"/>
</dbReference>
<evidence type="ECO:0000313" key="9">
    <source>
        <dbReference type="EMBL" id="PWN55822.1"/>
    </source>
</evidence>
<reference evidence="9 10" key="1">
    <citation type="submission" date="2018-05" db="EMBL/GenBank/DDBJ databases">
        <title>Abyssibacter profundi OUC007T gen. nov., sp. nov, a marine bacterium isolated from seawater of the Mariana Trench.</title>
        <authorList>
            <person name="Zhou S."/>
        </authorList>
    </citation>
    <scope>NUCLEOTIDE SEQUENCE [LARGE SCALE GENOMIC DNA]</scope>
    <source>
        <strain evidence="9 10">OUC007</strain>
    </source>
</reference>
<dbReference type="RefSeq" id="WP_109720433.1">
    <property type="nucleotide sequence ID" value="NZ_QEQK01000008.1"/>
</dbReference>
<dbReference type="InterPro" id="IPR007890">
    <property type="entry name" value="CHASE2"/>
</dbReference>
<gene>
    <name evidence="9" type="ORF">DEH80_10405</name>
</gene>
<dbReference type="GO" id="GO:0030313">
    <property type="term" value="C:cell envelope"/>
    <property type="evidence" value="ECO:0007669"/>
    <property type="project" value="UniProtKB-SubCell"/>
</dbReference>
<name>A0A363UK75_9GAMM</name>